<dbReference type="SMART" id="SM00344">
    <property type="entry name" value="HTH_ASNC"/>
    <property type="match status" value="2"/>
</dbReference>
<protein>
    <submittedName>
        <fullName evidence="5">AsnC family transcriptional regulator</fullName>
    </submittedName>
</protein>
<dbReference type="AlphaFoldDB" id="A0A101R1H5"/>
<dbReference type="SUPFAM" id="SSF46785">
    <property type="entry name" value="Winged helix' DNA-binding domain"/>
    <property type="match status" value="1"/>
</dbReference>
<dbReference type="PROSITE" id="PS50956">
    <property type="entry name" value="HTH_ASNC_2"/>
    <property type="match status" value="1"/>
</dbReference>
<dbReference type="InterPro" id="IPR011008">
    <property type="entry name" value="Dimeric_a/b-barrel"/>
</dbReference>
<accession>A0A101R1H5</accession>
<gene>
    <name evidence="5" type="ORF">AQJ30_08375</name>
</gene>
<evidence type="ECO:0000256" key="3">
    <source>
        <dbReference type="ARBA" id="ARBA00023163"/>
    </source>
</evidence>
<dbReference type="SUPFAM" id="SSF54909">
    <property type="entry name" value="Dimeric alpha+beta barrel"/>
    <property type="match status" value="1"/>
</dbReference>
<dbReference type="InterPro" id="IPR036390">
    <property type="entry name" value="WH_DNA-bd_sf"/>
</dbReference>
<keyword evidence="1" id="KW-0805">Transcription regulation</keyword>
<keyword evidence="3" id="KW-0804">Transcription</keyword>
<dbReference type="Pfam" id="PF01037">
    <property type="entry name" value="AsnC_trans_reg"/>
    <property type="match status" value="1"/>
</dbReference>
<dbReference type="InterPro" id="IPR019888">
    <property type="entry name" value="Tscrpt_reg_AsnC-like"/>
</dbReference>
<evidence type="ECO:0000259" key="4">
    <source>
        <dbReference type="PROSITE" id="PS50956"/>
    </source>
</evidence>
<feature type="domain" description="HTH asnC-type" evidence="4">
    <location>
        <begin position="12"/>
        <end position="72"/>
    </location>
</feature>
<dbReference type="GO" id="GO:0005829">
    <property type="term" value="C:cytosol"/>
    <property type="evidence" value="ECO:0007669"/>
    <property type="project" value="TreeGrafter"/>
</dbReference>
<dbReference type="Gene3D" id="3.30.70.920">
    <property type="match status" value="1"/>
</dbReference>
<evidence type="ECO:0000313" key="5">
    <source>
        <dbReference type="EMBL" id="KUN39967.1"/>
    </source>
</evidence>
<organism evidence="5 6">
    <name type="scientific">Streptomyces longwoodensis</name>
    <dbReference type="NCBI Taxonomy" id="68231"/>
    <lineage>
        <taxon>Bacteria</taxon>
        <taxon>Bacillati</taxon>
        <taxon>Actinomycetota</taxon>
        <taxon>Actinomycetes</taxon>
        <taxon>Kitasatosporales</taxon>
        <taxon>Streptomycetaceae</taxon>
        <taxon>Streptomyces</taxon>
    </lineage>
</organism>
<dbReference type="RefSeq" id="WP_067230525.1">
    <property type="nucleotide sequence ID" value="NZ_KQ948550.1"/>
</dbReference>
<comment type="caution">
    <text evidence="5">The sequence shown here is derived from an EMBL/GenBank/DDBJ whole genome shotgun (WGS) entry which is preliminary data.</text>
</comment>
<name>A0A101R1H5_9ACTN</name>
<dbReference type="Pfam" id="PF13412">
    <property type="entry name" value="HTH_24"/>
    <property type="match status" value="1"/>
</dbReference>
<reference evidence="5 6" key="1">
    <citation type="submission" date="2015-10" db="EMBL/GenBank/DDBJ databases">
        <title>Draft genome sequence of Streptomyces longwoodensis DSM 41677, type strain for the species Streptomyces longwoodensis.</title>
        <authorList>
            <person name="Ruckert C."/>
            <person name="Winkler A."/>
            <person name="Kalinowski J."/>
            <person name="Kampfer P."/>
            <person name="Glaeser S."/>
        </authorList>
    </citation>
    <scope>NUCLEOTIDE SEQUENCE [LARGE SCALE GENOMIC DNA]</scope>
    <source>
        <strain evidence="5 6">DSM 41677</strain>
    </source>
</reference>
<dbReference type="PANTHER" id="PTHR30154:SF34">
    <property type="entry name" value="TRANSCRIPTIONAL REGULATOR AZLB"/>
    <property type="match status" value="1"/>
</dbReference>
<evidence type="ECO:0000313" key="6">
    <source>
        <dbReference type="Proteomes" id="UP000053271"/>
    </source>
</evidence>
<evidence type="ECO:0000256" key="1">
    <source>
        <dbReference type="ARBA" id="ARBA00023015"/>
    </source>
</evidence>
<dbReference type="EMBL" id="LMWS01000009">
    <property type="protein sequence ID" value="KUN39967.1"/>
    <property type="molecule type" value="Genomic_DNA"/>
</dbReference>
<dbReference type="InterPro" id="IPR019887">
    <property type="entry name" value="Tscrpt_reg_AsnC/Lrp_C"/>
</dbReference>
<dbReference type="Pfam" id="PF13404">
    <property type="entry name" value="HTH_AsnC-type"/>
    <property type="match status" value="1"/>
</dbReference>
<dbReference type="GO" id="GO:0043565">
    <property type="term" value="F:sequence-specific DNA binding"/>
    <property type="evidence" value="ECO:0007669"/>
    <property type="project" value="InterPro"/>
</dbReference>
<keyword evidence="6" id="KW-1185">Reference proteome</keyword>
<dbReference type="Proteomes" id="UP000053271">
    <property type="component" value="Unassembled WGS sequence"/>
</dbReference>
<dbReference type="InterPro" id="IPR036388">
    <property type="entry name" value="WH-like_DNA-bd_sf"/>
</dbReference>
<keyword evidence="2" id="KW-0238">DNA-binding</keyword>
<dbReference type="InterPro" id="IPR000485">
    <property type="entry name" value="AsnC-type_HTH_dom"/>
</dbReference>
<dbReference type="GeneID" id="91424619"/>
<dbReference type="Gene3D" id="1.10.10.10">
    <property type="entry name" value="Winged helix-like DNA-binding domain superfamily/Winged helix DNA-binding domain"/>
    <property type="match status" value="2"/>
</dbReference>
<dbReference type="PRINTS" id="PR00033">
    <property type="entry name" value="HTHASNC"/>
</dbReference>
<dbReference type="GO" id="GO:0043200">
    <property type="term" value="P:response to amino acid"/>
    <property type="evidence" value="ECO:0007669"/>
    <property type="project" value="TreeGrafter"/>
</dbReference>
<proteinExistence type="predicted"/>
<dbReference type="PANTHER" id="PTHR30154">
    <property type="entry name" value="LEUCINE-RESPONSIVE REGULATORY PROTEIN"/>
    <property type="match status" value="1"/>
</dbReference>
<sequence>MQQESSTAPSQYDALDVAVLSALEVDGRASFSRIGAVLGVSEQTVARRYRRLCAEGGLRIVAVRDAELLGHDQWMLRVRCAPDSAPVIADALAKRPDTHWIALASGGTEVVCGTRSHRAGDRDDLLLGKLPRTPSVVEIRAHQLLHRFFGGPTGWLRKVRALTDDQVAALLPEAEPHPGPARIDPEDEPLVAALEADGRATYPELRRATGRSESAVRRRLATLIASGALYLDVEYDPGHLGHPFGSALWITAAPAALHTVGEALADHDEIAYCTATAGPSNLMATTVTRDSAHLYRYLSGPLGRLEGVQHVEATPFLHRVKQLTYRQARRPGTAAAAKR</sequence>
<evidence type="ECO:0000256" key="2">
    <source>
        <dbReference type="ARBA" id="ARBA00023125"/>
    </source>
</evidence>
<dbReference type="STRING" id="68231.AQJ30_08375"/>